<dbReference type="InterPro" id="IPR036388">
    <property type="entry name" value="WH-like_DNA-bd_sf"/>
</dbReference>
<dbReference type="Pfam" id="PF03466">
    <property type="entry name" value="LysR_substrate"/>
    <property type="match status" value="1"/>
</dbReference>
<keyword evidence="4" id="KW-0804">Transcription</keyword>
<keyword evidence="8" id="KW-1185">Reference proteome</keyword>
<evidence type="ECO:0000256" key="5">
    <source>
        <dbReference type="SAM" id="MobiDB-lite"/>
    </source>
</evidence>
<dbReference type="EMBL" id="CP117411">
    <property type="protein sequence ID" value="WCT71929.1"/>
    <property type="molecule type" value="Genomic_DNA"/>
</dbReference>
<keyword evidence="2" id="KW-0805">Transcription regulation</keyword>
<dbReference type="PANTHER" id="PTHR30537">
    <property type="entry name" value="HTH-TYPE TRANSCRIPTIONAL REGULATOR"/>
    <property type="match status" value="1"/>
</dbReference>
<dbReference type="InterPro" id="IPR058163">
    <property type="entry name" value="LysR-type_TF_proteobact-type"/>
</dbReference>
<evidence type="ECO:0000256" key="1">
    <source>
        <dbReference type="ARBA" id="ARBA00009437"/>
    </source>
</evidence>
<evidence type="ECO:0000259" key="6">
    <source>
        <dbReference type="PROSITE" id="PS50931"/>
    </source>
</evidence>
<evidence type="ECO:0000256" key="3">
    <source>
        <dbReference type="ARBA" id="ARBA00023125"/>
    </source>
</evidence>
<dbReference type="InterPro" id="IPR000847">
    <property type="entry name" value="LysR_HTH_N"/>
</dbReference>
<dbReference type="InterPro" id="IPR005119">
    <property type="entry name" value="LysR_subst-bd"/>
</dbReference>
<dbReference type="InterPro" id="IPR036390">
    <property type="entry name" value="WH_DNA-bd_sf"/>
</dbReference>
<feature type="domain" description="HTH lysR-type" evidence="6">
    <location>
        <begin position="28"/>
        <end position="85"/>
    </location>
</feature>
<dbReference type="PANTHER" id="PTHR30537:SF3">
    <property type="entry name" value="TRANSCRIPTIONAL REGULATORY PROTEIN"/>
    <property type="match status" value="1"/>
</dbReference>
<comment type="similarity">
    <text evidence="1">Belongs to the LysR transcriptional regulatory family.</text>
</comment>
<dbReference type="Gene3D" id="1.10.10.10">
    <property type="entry name" value="Winged helix-like DNA-binding domain superfamily/Winged helix DNA-binding domain"/>
    <property type="match status" value="1"/>
</dbReference>
<dbReference type="Proteomes" id="UP001220395">
    <property type="component" value="Chromosome"/>
</dbReference>
<dbReference type="Gene3D" id="3.40.190.290">
    <property type="match status" value="1"/>
</dbReference>
<organism evidence="7 8">
    <name type="scientific">Sphingomonas naphthae</name>
    <dbReference type="NCBI Taxonomy" id="1813468"/>
    <lineage>
        <taxon>Bacteria</taxon>
        <taxon>Pseudomonadati</taxon>
        <taxon>Pseudomonadota</taxon>
        <taxon>Alphaproteobacteria</taxon>
        <taxon>Sphingomonadales</taxon>
        <taxon>Sphingomonadaceae</taxon>
        <taxon>Sphingomonas</taxon>
    </lineage>
</organism>
<dbReference type="Pfam" id="PF00126">
    <property type="entry name" value="HTH_1"/>
    <property type="match status" value="1"/>
</dbReference>
<gene>
    <name evidence="7" type="ORF">PQ455_09710</name>
</gene>
<evidence type="ECO:0000313" key="8">
    <source>
        <dbReference type="Proteomes" id="UP001220395"/>
    </source>
</evidence>
<evidence type="ECO:0000313" key="7">
    <source>
        <dbReference type="EMBL" id="WCT71929.1"/>
    </source>
</evidence>
<proteinExistence type="inferred from homology"/>
<dbReference type="PROSITE" id="PS50931">
    <property type="entry name" value="HTH_LYSR"/>
    <property type="match status" value="1"/>
</dbReference>
<name>A0ABY7TFL3_9SPHN</name>
<dbReference type="RefSeq" id="WP_273685876.1">
    <property type="nucleotide sequence ID" value="NZ_CP117411.1"/>
</dbReference>
<evidence type="ECO:0000256" key="2">
    <source>
        <dbReference type="ARBA" id="ARBA00023015"/>
    </source>
</evidence>
<protein>
    <submittedName>
        <fullName evidence="7">LysR family transcriptional regulator</fullName>
    </submittedName>
</protein>
<sequence length="353" mass="39274">MANGRPAVPQKVNRGVQPADPVGTAPRYRWDDLRLFMLAAEAGSLRAAAQSAGCSINTVRNRIEQLEHDLGFIVAKRSVDGFILTAEGQDMLSIAREMSSGASALDRLTRKRGERSARKVAVQVTEGLGTFWLMPRIVDFQAEHPDLTVELTCDMKPVDVSFRDIDIAVQLEQPRHPDLVIQRLGTLHLMPFAAPQYIRAHGTPSTIQDLFDHKLVLQKSEQVSQEGTELVLGSTLPPGTVSISANTSSAHYWAIARGAGIGLLPTYARAVNRRVVPVDIGLKLRRDIFLVYHPDAKRSRAAEQAIAWIRASFDAELYPWFADQFVHPTDLERHFHDGTVVKLFDDMQDVEIR</sequence>
<reference evidence="7 8" key="1">
    <citation type="submission" date="2023-02" db="EMBL/GenBank/DDBJ databases">
        <title>Genome sequence of Sphingomonas naphthae.</title>
        <authorList>
            <person name="Kim S."/>
            <person name="Heo J."/>
            <person name="Kwon S.-W."/>
        </authorList>
    </citation>
    <scope>NUCLEOTIDE SEQUENCE [LARGE SCALE GENOMIC DNA]</scope>
    <source>
        <strain evidence="7 8">KACC 18716</strain>
    </source>
</reference>
<dbReference type="SUPFAM" id="SSF53850">
    <property type="entry name" value="Periplasmic binding protein-like II"/>
    <property type="match status" value="1"/>
</dbReference>
<keyword evidence="3" id="KW-0238">DNA-binding</keyword>
<evidence type="ECO:0000256" key="4">
    <source>
        <dbReference type="ARBA" id="ARBA00023163"/>
    </source>
</evidence>
<accession>A0ABY7TFL3</accession>
<feature type="region of interest" description="Disordered" evidence="5">
    <location>
        <begin position="1"/>
        <end position="23"/>
    </location>
</feature>
<dbReference type="SUPFAM" id="SSF46785">
    <property type="entry name" value="Winged helix' DNA-binding domain"/>
    <property type="match status" value="1"/>
</dbReference>